<organism evidence="1 2">
    <name type="scientific">Nitrosomonas ureae</name>
    <dbReference type="NCBI Taxonomy" id="44577"/>
    <lineage>
        <taxon>Bacteria</taxon>
        <taxon>Pseudomonadati</taxon>
        <taxon>Pseudomonadota</taxon>
        <taxon>Betaproteobacteria</taxon>
        <taxon>Nitrosomonadales</taxon>
        <taxon>Nitrosomonadaceae</taxon>
        <taxon>Nitrosomonas</taxon>
    </lineage>
</organism>
<proteinExistence type="predicted"/>
<name>A0A1H5RUP8_9PROT</name>
<dbReference type="Proteomes" id="UP000236753">
    <property type="component" value="Unassembled WGS sequence"/>
</dbReference>
<protein>
    <submittedName>
        <fullName evidence="1">Uncharacterized protein</fullName>
    </submittedName>
</protein>
<gene>
    <name evidence="1" type="ORF">SAMN05216334_101249</name>
</gene>
<dbReference type="EMBL" id="FNUX01000001">
    <property type="protein sequence ID" value="SEF42059.1"/>
    <property type="molecule type" value="Genomic_DNA"/>
</dbReference>
<sequence>MMVFVITIGEYRYRNKKTAIDKLMAVFSTESYRIQLGYD</sequence>
<evidence type="ECO:0000313" key="1">
    <source>
        <dbReference type="EMBL" id="SEF42059.1"/>
    </source>
</evidence>
<evidence type="ECO:0000313" key="2">
    <source>
        <dbReference type="Proteomes" id="UP000236753"/>
    </source>
</evidence>
<reference evidence="1 2" key="1">
    <citation type="submission" date="2016-10" db="EMBL/GenBank/DDBJ databases">
        <authorList>
            <person name="de Groot N.N."/>
        </authorList>
    </citation>
    <scope>NUCLEOTIDE SEQUENCE [LARGE SCALE GENOMIC DNA]</scope>
    <source>
        <strain evidence="1 2">Nm13</strain>
    </source>
</reference>
<accession>A0A1H5RUP8</accession>
<dbReference type="AlphaFoldDB" id="A0A1H5RUP8"/>